<protein>
    <submittedName>
        <fullName evidence="4">Uncharacterized conserved protein (Some members contain a von Willebrand factor type A (VWA) domain)</fullName>
    </submittedName>
</protein>
<dbReference type="Gene3D" id="3.40.50.300">
    <property type="entry name" value="P-loop containing nucleotide triphosphate hydrolases"/>
    <property type="match status" value="1"/>
</dbReference>
<dbReference type="GO" id="GO:0005524">
    <property type="term" value="F:ATP binding"/>
    <property type="evidence" value="ECO:0007669"/>
    <property type="project" value="InterPro"/>
</dbReference>
<dbReference type="Proteomes" id="UP000276899">
    <property type="component" value="Chromosome"/>
</dbReference>
<accession>A0A3S4SNL9</accession>
<evidence type="ECO:0000256" key="1">
    <source>
        <dbReference type="SAM" id="MobiDB-lite"/>
    </source>
</evidence>
<dbReference type="RefSeq" id="WP_026426954.1">
    <property type="nucleotide sequence ID" value="NZ_LR134363.1"/>
</dbReference>
<dbReference type="PANTHER" id="PTHR42759:SF1">
    <property type="entry name" value="MAGNESIUM-CHELATASE SUBUNIT CHLD"/>
    <property type="match status" value="1"/>
</dbReference>
<dbReference type="PANTHER" id="PTHR42759">
    <property type="entry name" value="MOXR FAMILY PROTEIN"/>
    <property type="match status" value="1"/>
</dbReference>
<evidence type="ECO:0000313" key="5">
    <source>
        <dbReference type="Proteomes" id="UP000276899"/>
    </source>
</evidence>
<reference evidence="4 5" key="1">
    <citation type="submission" date="2018-12" db="EMBL/GenBank/DDBJ databases">
        <authorList>
            <consortium name="Pathogen Informatics"/>
        </authorList>
    </citation>
    <scope>NUCLEOTIDE SEQUENCE [LARGE SCALE GENOMIC DNA]</scope>
    <source>
        <strain evidence="4 5">NCTC11923</strain>
    </source>
</reference>
<proteinExistence type="predicted"/>
<dbReference type="AlphaFoldDB" id="A0A3S4SNL9"/>
<dbReference type="InterPro" id="IPR050764">
    <property type="entry name" value="CbbQ/NirQ/NorQ/GpvN"/>
</dbReference>
<dbReference type="EMBL" id="LR134363">
    <property type="protein sequence ID" value="VEG74209.1"/>
    <property type="molecule type" value="Genomic_DNA"/>
</dbReference>
<dbReference type="InterPro" id="IPR011703">
    <property type="entry name" value="ATPase_AAA-3"/>
</dbReference>
<dbReference type="GO" id="GO:0016887">
    <property type="term" value="F:ATP hydrolysis activity"/>
    <property type="evidence" value="ECO:0007669"/>
    <property type="project" value="InterPro"/>
</dbReference>
<organism evidence="4 5">
    <name type="scientific">Actinomyces slackii</name>
    <dbReference type="NCBI Taxonomy" id="52774"/>
    <lineage>
        <taxon>Bacteria</taxon>
        <taxon>Bacillati</taxon>
        <taxon>Actinomycetota</taxon>
        <taxon>Actinomycetes</taxon>
        <taxon>Actinomycetales</taxon>
        <taxon>Actinomycetaceae</taxon>
        <taxon>Actinomyces</taxon>
    </lineage>
</organism>
<dbReference type="SUPFAM" id="SSF52540">
    <property type="entry name" value="P-loop containing nucleoside triphosphate hydrolases"/>
    <property type="match status" value="1"/>
</dbReference>
<keyword evidence="5" id="KW-1185">Reference proteome</keyword>
<dbReference type="InterPro" id="IPR041628">
    <property type="entry name" value="ChlI/MoxR_AAA_lid"/>
</dbReference>
<dbReference type="Pfam" id="PF07726">
    <property type="entry name" value="AAA_3"/>
    <property type="match status" value="1"/>
</dbReference>
<feature type="region of interest" description="Disordered" evidence="1">
    <location>
        <begin position="1"/>
        <end position="132"/>
    </location>
</feature>
<evidence type="ECO:0000259" key="2">
    <source>
        <dbReference type="Pfam" id="PF07726"/>
    </source>
</evidence>
<evidence type="ECO:0000313" key="4">
    <source>
        <dbReference type="EMBL" id="VEG74209.1"/>
    </source>
</evidence>
<name>A0A3S4SNL9_9ACTO</name>
<sequence length="453" mass="47389">MSTQPDQGAPMSGGQPGQPVPGGRHAHPPQVGQPGAARPATGGPEGYPGPVPPSIPAARAAASAPPAVPPAPSLPPRSAEPPRTTDESGYGSAPAAPTEEPATTGPLPSREALKREARAASVGRGAPDGPEADVERAGALLRRVAEIFSQRVVGQSQLRVALVTTLMAGGHVLLESVPGLAKTTAAQTLASAVSGSFHRIQCTPDLMPNDIVGTQILNYATGEMTTQLGPVHANIVLLDEINRSSAKTQSAMLEAMQERQTSIGGVVYPLPHPFMVLATQNPIEEEGTYVLPEAQMDRFLLKEVLAYPRPSEEADVLDRISNGSFDRPITSAPISTQDVEWLQGAAERVYVDPVIKHYIVALINTSRGGGPRPVAGLDAQVRVGASPRGGIALMKVAQAIALQEGRTYVIPDDVRLLRHAVLRHRLVLTYDALADGVPPEAIIDAIFAAVPTP</sequence>
<dbReference type="Pfam" id="PF17863">
    <property type="entry name" value="AAA_lid_2"/>
    <property type="match status" value="1"/>
</dbReference>
<feature type="compositionally biased region" description="Low complexity" evidence="1">
    <location>
        <begin position="56"/>
        <end position="65"/>
    </location>
</feature>
<feature type="domain" description="ATPase AAA-3" evidence="2">
    <location>
        <begin position="171"/>
        <end position="301"/>
    </location>
</feature>
<feature type="compositionally biased region" description="Low complexity" evidence="1">
    <location>
        <begin position="93"/>
        <end position="104"/>
    </location>
</feature>
<dbReference type="KEGG" id="asla:NCTC11923_00832"/>
<evidence type="ECO:0000259" key="3">
    <source>
        <dbReference type="Pfam" id="PF17863"/>
    </source>
</evidence>
<dbReference type="CDD" id="cd00009">
    <property type="entry name" value="AAA"/>
    <property type="match status" value="1"/>
</dbReference>
<dbReference type="Gene3D" id="1.10.8.80">
    <property type="entry name" value="Magnesium chelatase subunit I, C-Terminal domain"/>
    <property type="match status" value="1"/>
</dbReference>
<dbReference type="STRING" id="1278298.GCA_000428685_01912"/>
<dbReference type="InterPro" id="IPR027417">
    <property type="entry name" value="P-loop_NTPase"/>
</dbReference>
<feature type="compositionally biased region" description="Pro residues" evidence="1">
    <location>
        <begin position="66"/>
        <end position="79"/>
    </location>
</feature>
<gene>
    <name evidence="4" type="ORF">NCTC11923_00832</name>
</gene>
<feature type="domain" description="ChlI/MoxR AAA lid" evidence="3">
    <location>
        <begin position="379"/>
        <end position="445"/>
    </location>
</feature>